<sequence>MKLFEILSWLGVIVGLAGVAALAAAWWMLWTGSPIQIFDLSLSEVYFYNNAFILLLIAIWLKLGAFWHKWGSK</sequence>
<organism evidence="2 3">
    <name type="scientific">candidate division WWE3 bacterium RIFCSPHIGHO2_01_FULL_48_15</name>
    <dbReference type="NCBI Taxonomy" id="1802619"/>
    <lineage>
        <taxon>Bacteria</taxon>
        <taxon>Katanobacteria</taxon>
    </lineage>
</organism>
<gene>
    <name evidence="2" type="ORF">A2797_02715</name>
</gene>
<keyword evidence="1" id="KW-1133">Transmembrane helix</keyword>
<dbReference type="AlphaFoldDB" id="A0A1F4VFU1"/>
<keyword evidence="1" id="KW-0812">Transmembrane</keyword>
<dbReference type="EMBL" id="MEVC01000007">
    <property type="protein sequence ID" value="OGC55945.1"/>
    <property type="molecule type" value="Genomic_DNA"/>
</dbReference>
<feature type="transmembrane region" description="Helical" evidence="1">
    <location>
        <begin position="47"/>
        <end position="67"/>
    </location>
</feature>
<keyword evidence="1" id="KW-0472">Membrane</keyword>
<feature type="transmembrane region" description="Helical" evidence="1">
    <location>
        <begin position="7"/>
        <end position="27"/>
    </location>
</feature>
<comment type="caution">
    <text evidence="2">The sequence shown here is derived from an EMBL/GenBank/DDBJ whole genome shotgun (WGS) entry which is preliminary data.</text>
</comment>
<accession>A0A1F4VFU1</accession>
<proteinExistence type="predicted"/>
<dbReference type="Proteomes" id="UP000179005">
    <property type="component" value="Unassembled WGS sequence"/>
</dbReference>
<name>A0A1F4VFU1_UNCKA</name>
<evidence type="ECO:0000256" key="1">
    <source>
        <dbReference type="SAM" id="Phobius"/>
    </source>
</evidence>
<evidence type="ECO:0000313" key="3">
    <source>
        <dbReference type="Proteomes" id="UP000179005"/>
    </source>
</evidence>
<reference evidence="2 3" key="1">
    <citation type="journal article" date="2016" name="Nat. Commun.">
        <title>Thousands of microbial genomes shed light on interconnected biogeochemical processes in an aquifer system.</title>
        <authorList>
            <person name="Anantharaman K."/>
            <person name="Brown C.T."/>
            <person name="Hug L.A."/>
            <person name="Sharon I."/>
            <person name="Castelle C.J."/>
            <person name="Probst A.J."/>
            <person name="Thomas B.C."/>
            <person name="Singh A."/>
            <person name="Wilkins M.J."/>
            <person name="Karaoz U."/>
            <person name="Brodie E.L."/>
            <person name="Williams K.H."/>
            <person name="Hubbard S.S."/>
            <person name="Banfield J.F."/>
        </authorList>
    </citation>
    <scope>NUCLEOTIDE SEQUENCE [LARGE SCALE GENOMIC DNA]</scope>
</reference>
<evidence type="ECO:0000313" key="2">
    <source>
        <dbReference type="EMBL" id="OGC55945.1"/>
    </source>
</evidence>
<protein>
    <submittedName>
        <fullName evidence="2">Uncharacterized protein</fullName>
    </submittedName>
</protein>